<feature type="region of interest" description="Disordered" evidence="1">
    <location>
        <begin position="244"/>
        <end position="263"/>
    </location>
</feature>
<accession>A0A5B9VUM7</accession>
<dbReference type="KEGG" id="agv:OJF2_00420"/>
<evidence type="ECO:0000256" key="1">
    <source>
        <dbReference type="SAM" id="MobiDB-lite"/>
    </source>
</evidence>
<organism evidence="2 3">
    <name type="scientific">Aquisphaera giovannonii</name>
    <dbReference type="NCBI Taxonomy" id="406548"/>
    <lineage>
        <taxon>Bacteria</taxon>
        <taxon>Pseudomonadati</taxon>
        <taxon>Planctomycetota</taxon>
        <taxon>Planctomycetia</taxon>
        <taxon>Isosphaerales</taxon>
        <taxon>Isosphaeraceae</taxon>
        <taxon>Aquisphaera</taxon>
    </lineage>
</organism>
<dbReference type="EMBL" id="CP042997">
    <property type="protein sequence ID" value="QEH31577.1"/>
    <property type="molecule type" value="Genomic_DNA"/>
</dbReference>
<protein>
    <submittedName>
        <fullName evidence="2">Uncharacterized protein</fullName>
    </submittedName>
</protein>
<gene>
    <name evidence="2" type="ORF">OJF2_00420</name>
</gene>
<sequence>MPPEDLEISRDSALVHAVSFLTIVQRSLQAVPPGVEDLFVGDLADEPTLIFDLNESPLFYDFPVALNGRPLGSVRVAATKELGHPWIAIQQALPFDTAASLQRAQALLDQEAAGSQIIEAKPVCHLYPNVGLLLRAATPGGRTVVRLFDPENPSRPLTEIPEGAPPPTGSEAEGPGPYSLLESLSEGTDPRPEFDRFDGLIERLIDEGSDSSTSSSPTDRPRRSIEDIKNALIWNAANQAEMLTRPAGRRAEGEASDQPEGQETERVLAVGHVRQEGQVFCVLACIRMIADSLQVGTLPGQQEMAATLQALAPPLFIPNEGILPSRQVEVFEHFFPLGFEVIFDDTPTWQEFVGEIDAGRAFKSGITRHARVAVGYQVTPVRPTQGESGILQRSLWINDPSRSAVMLEAHEVVTLDPNDPSVTLSVTPRVPRKNNSIFVRPSGP</sequence>
<dbReference type="OrthoDB" id="3662657at2"/>
<dbReference type="AlphaFoldDB" id="A0A5B9VUM7"/>
<dbReference type="Proteomes" id="UP000324233">
    <property type="component" value="Chromosome"/>
</dbReference>
<keyword evidence="3" id="KW-1185">Reference proteome</keyword>
<dbReference type="RefSeq" id="WP_148590163.1">
    <property type="nucleotide sequence ID" value="NZ_CP042997.1"/>
</dbReference>
<feature type="region of interest" description="Disordered" evidence="1">
    <location>
        <begin position="148"/>
        <end position="224"/>
    </location>
</feature>
<evidence type="ECO:0000313" key="3">
    <source>
        <dbReference type="Proteomes" id="UP000324233"/>
    </source>
</evidence>
<name>A0A5B9VUM7_9BACT</name>
<feature type="compositionally biased region" description="Basic and acidic residues" evidence="1">
    <location>
        <begin position="188"/>
        <end position="206"/>
    </location>
</feature>
<reference evidence="2 3" key="1">
    <citation type="submission" date="2019-08" db="EMBL/GenBank/DDBJ databases">
        <title>Deep-cultivation of Planctomycetes and their phenomic and genomic characterization uncovers novel biology.</title>
        <authorList>
            <person name="Wiegand S."/>
            <person name="Jogler M."/>
            <person name="Boedeker C."/>
            <person name="Pinto D."/>
            <person name="Vollmers J."/>
            <person name="Rivas-Marin E."/>
            <person name="Kohn T."/>
            <person name="Peeters S.H."/>
            <person name="Heuer A."/>
            <person name="Rast P."/>
            <person name="Oberbeckmann S."/>
            <person name="Bunk B."/>
            <person name="Jeske O."/>
            <person name="Meyerdierks A."/>
            <person name="Storesund J.E."/>
            <person name="Kallscheuer N."/>
            <person name="Luecker S."/>
            <person name="Lage O.M."/>
            <person name="Pohl T."/>
            <person name="Merkel B.J."/>
            <person name="Hornburger P."/>
            <person name="Mueller R.-W."/>
            <person name="Bruemmer F."/>
            <person name="Labrenz M."/>
            <person name="Spormann A.M."/>
            <person name="Op den Camp H."/>
            <person name="Overmann J."/>
            <person name="Amann R."/>
            <person name="Jetten M.S.M."/>
            <person name="Mascher T."/>
            <person name="Medema M.H."/>
            <person name="Devos D.P."/>
            <person name="Kaster A.-K."/>
            <person name="Ovreas L."/>
            <person name="Rohde M."/>
            <person name="Galperin M.Y."/>
            <person name="Jogler C."/>
        </authorList>
    </citation>
    <scope>NUCLEOTIDE SEQUENCE [LARGE SCALE GENOMIC DNA]</scope>
    <source>
        <strain evidence="2 3">OJF2</strain>
    </source>
</reference>
<proteinExistence type="predicted"/>
<evidence type="ECO:0000313" key="2">
    <source>
        <dbReference type="EMBL" id="QEH31577.1"/>
    </source>
</evidence>